<comment type="caution">
    <text evidence="1">The sequence shown here is derived from an EMBL/GenBank/DDBJ whole genome shotgun (WGS) entry which is preliminary data.</text>
</comment>
<name>A0ABP3N4J2_SACER</name>
<dbReference type="EMBL" id="BAAAGS010000021">
    <property type="protein sequence ID" value="GAA0532566.1"/>
    <property type="molecule type" value="Genomic_DNA"/>
</dbReference>
<gene>
    <name evidence="1" type="ORF">GCM10009533_34560</name>
</gene>
<dbReference type="RefSeq" id="WP_009946531.1">
    <property type="nucleotide sequence ID" value="NZ_BAAAGS010000021.1"/>
</dbReference>
<proteinExistence type="predicted"/>
<protein>
    <recommendedName>
        <fullName evidence="3">PE domain-containing protein</fullName>
    </recommendedName>
</protein>
<accession>A0ABP3N4J2</accession>
<dbReference type="Proteomes" id="UP001500729">
    <property type="component" value="Unassembled WGS sequence"/>
</dbReference>
<evidence type="ECO:0008006" key="3">
    <source>
        <dbReference type="Google" id="ProtNLM"/>
    </source>
</evidence>
<keyword evidence="2" id="KW-1185">Reference proteome</keyword>
<sequence>MVEPLTGDVTITIPGPVVERLNTAYNAWRDAVGAVLAARQNSSSRAEVYRSSANASRDLAEAYYDVVGHVGANVALIHAFRTAYKHFIAGADDFERFAAAQPEAHAEEVPS</sequence>
<reference evidence="2" key="1">
    <citation type="journal article" date="2019" name="Int. J. Syst. Evol. Microbiol.">
        <title>The Global Catalogue of Microorganisms (GCM) 10K type strain sequencing project: providing services to taxonomists for standard genome sequencing and annotation.</title>
        <authorList>
            <consortium name="The Broad Institute Genomics Platform"/>
            <consortium name="The Broad Institute Genome Sequencing Center for Infectious Disease"/>
            <person name="Wu L."/>
            <person name="Ma J."/>
        </authorList>
    </citation>
    <scope>NUCLEOTIDE SEQUENCE [LARGE SCALE GENOMIC DNA]</scope>
    <source>
        <strain evidence="2">JCM 10303</strain>
    </source>
</reference>
<evidence type="ECO:0000313" key="1">
    <source>
        <dbReference type="EMBL" id="GAA0532566.1"/>
    </source>
</evidence>
<organism evidence="1 2">
    <name type="scientific">Saccharopolyspora erythraea</name>
    <name type="common">Streptomyces erythraeus</name>
    <dbReference type="NCBI Taxonomy" id="1836"/>
    <lineage>
        <taxon>Bacteria</taxon>
        <taxon>Bacillati</taxon>
        <taxon>Actinomycetota</taxon>
        <taxon>Actinomycetes</taxon>
        <taxon>Pseudonocardiales</taxon>
        <taxon>Pseudonocardiaceae</taxon>
        <taxon>Saccharopolyspora</taxon>
    </lineage>
</organism>
<evidence type="ECO:0000313" key="2">
    <source>
        <dbReference type="Proteomes" id="UP001500729"/>
    </source>
</evidence>